<accession>A0A847S556</accession>
<feature type="transmembrane region" description="Helical" evidence="2">
    <location>
        <begin position="208"/>
        <end position="230"/>
    </location>
</feature>
<evidence type="ECO:0000256" key="2">
    <source>
        <dbReference type="SAM" id="Phobius"/>
    </source>
</evidence>
<dbReference type="EMBL" id="JABAHZ010000001">
    <property type="protein sequence ID" value="NLR78400.1"/>
    <property type="molecule type" value="Genomic_DNA"/>
</dbReference>
<comment type="caution">
    <text evidence="3">The sequence shown here is derived from an EMBL/GenBank/DDBJ whole genome shotgun (WGS) entry which is preliminary data.</text>
</comment>
<sequence>MDNSNNASTVVIGNPPAATNGTTPSPDTIGKKLQPLLVVILGLIAFMGAFKLILNGENEQLQFHEINWNPRQVLNNVIDSSLQDSAAVLSLVQERQKLQLLPQTDTRLKALKDSLLGKQRDALLRIRGRVAVMNDTELLQFSGKSLRIDSLDLRLLKRMNGHEISQYQQPVTVVFCDSTLQVKEIRKKITLTAIPYDSDRFMVKYPLFGYWIISLVIQATLYCLLIPYLLSIIFRKNSGEYRLSIKWKAIYAVIVIAVCVSFYFLFLNAPSDEDNIVRNELFMRNLHTVFTIINSLGYFTAALCLAGMLFTYSDTRALLAAKSAPTYLSDLLSVNKDFKVYFVLAALILTFAVITTGQFYAALNTLSFVKAYNSSIGYDYFRLDIVCFYGILHTFLLLLFYIPVQLQLAEANAEVVAQAAAAGPGDAAKIGKTFEPAGTAKKIIDLLVVGSPMIAAFVKSLVDLVFS</sequence>
<evidence type="ECO:0000256" key="1">
    <source>
        <dbReference type="SAM" id="MobiDB-lite"/>
    </source>
</evidence>
<protein>
    <submittedName>
        <fullName evidence="3">Uncharacterized protein</fullName>
    </submittedName>
</protein>
<feature type="transmembrane region" description="Helical" evidence="2">
    <location>
        <begin position="380"/>
        <end position="402"/>
    </location>
</feature>
<organism evidence="3 4">
    <name type="scientific">Chitinophaga eiseniae</name>
    <dbReference type="NCBI Taxonomy" id="634771"/>
    <lineage>
        <taxon>Bacteria</taxon>
        <taxon>Pseudomonadati</taxon>
        <taxon>Bacteroidota</taxon>
        <taxon>Chitinophagia</taxon>
        <taxon>Chitinophagales</taxon>
        <taxon>Chitinophagaceae</taxon>
        <taxon>Chitinophaga</taxon>
    </lineage>
</organism>
<evidence type="ECO:0000313" key="4">
    <source>
        <dbReference type="Proteomes" id="UP000552864"/>
    </source>
</evidence>
<name>A0A847S556_9BACT</name>
<evidence type="ECO:0000313" key="3">
    <source>
        <dbReference type="EMBL" id="NLR78400.1"/>
    </source>
</evidence>
<feature type="transmembrane region" description="Helical" evidence="2">
    <location>
        <begin position="289"/>
        <end position="312"/>
    </location>
</feature>
<feature type="region of interest" description="Disordered" evidence="1">
    <location>
        <begin position="1"/>
        <end position="26"/>
    </location>
</feature>
<dbReference type="AlphaFoldDB" id="A0A847S556"/>
<dbReference type="RefSeq" id="WP_168737739.1">
    <property type="nucleotide sequence ID" value="NZ_JABAHZ010000001.1"/>
</dbReference>
<feature type="transmembrane region" description="Helical" evidence="2">
    <location>
        <begin position="36"/>
        <end position="54"/>
    </location>
</feature>
<reference evidence="3 4" key="1">
    <citation type="submission" date="2020-04" db="EMBL/GenBank/DDBJ databases">
        <authorList>
            <person name="Yin C."/>
        </authorList>
    </citation>
    <scope>NUCLEOTIDE SEQUENCE [LARGE SCALE GENOMIC DNA]</scope>
    <source>
        <strain evidence="3 4">Ak56</strain>
    </source>
</reference>
<feature type="transmembrane region" description="Helical" evidence="2">
    <location>
        <begin position="250"/>
        <end position="269"/>
    </location>
</feature>
<keyword evidence="2" id="KW-0812">Transmembrane</keyword>
<keyword evidence="4" id="KW-1185">Reference proteome</keyword>
<feature type="transmembrane region" description="Helical" evidence="2">
    <location>
        <begin position="340"/>
        <end position="360"/>
    </location>
</feature>
<keyword evidence="2" id="KW-1133">Transmembrane helix</keyword>
<gene>
    <name evidence="3" type="ORF">HGH91_07175</name>
</gene>
<proteinExistence type="predicted"/>
<dbReference type="Proteomes" id="UP000552864">
    <property type="component" value="Unassembled WGS sequence"/>
</dbReference>
<keyword evidence="2" id="KW-0472">Membrane</keyword>